<dbReference type="WBParaSite" id="nOo.2.0.1.t04361-RA">
    <property type="protein sequence ID" value="nOo.2.0.1.t04361-RA"/>
    <property type="gene ID" value="nOo.2.0.1.g04361"/>
</dbReference>
<feature type="region of interest" description="Disordered" evidence="1">
    <location>
        <begin position="1"/>
        <end position="49"/>
    </location>
</feature>
<organism evidence="4">
    <name type="scientific">Onchocerca ochengi</name>
    <name type="common">Filarial nematode worm</name>
    <dbReference type="NCBI Taxonomy" id="42157"/>
    <lineage>
        <taxon>Eukaryota</taxon>
        <taxon>Metazoa</taxon>
        <taxon>Ecdysozoa</taxon>
        <taxon>Nematoda</taxon>
        <taxon>Chromadorea</taxon>
        <taxon>Rhabditida</taxon>
        <taxon>Spirurina</taxon>
        <taxon>Spiruromorpha</taxon>
        <taxon>Filarioidea</taxon>
        <taxon>Onchocercidae</taxon>
        <taxon>Onchocerca</taxon>
    </lineage>
</organism>
<sequence length="161" mass="17895">VTDAKQDTGAYSSGHGSDENGSIYSRPPLTLLSPRSNRPRNRESFSASSGYESATGVDVVKNYGSLSKRQLLELSRTHSSNKHALLMDKRVNLMIRRQNRLRDDLRDAKRLLGVADEHFLTASTSNLQGATLLEALTQETKILEKRLIACRNHAMIVTCLL</sequence>
<name>A0A182E8K5_ONCOC</name>
<accession>A0A182E8K5</accession>
<keyword evidence="3" id="KW-1185">Reference proteome</keyword>
<protein>
    <submittedName>
        <fullName evidence="4">REM-1 domain-containing protein</fullName>
    </submittedName>
</protein>
<evidence type="ECO:0000256" key="1">
    <source>
        <dbReference type="SAM" id="MobiDB-lite"/>
    </source>
</evidence>
<dbReference type="Proteomes" id="UP000271087">
    <property type="component" value="Unassembled WGS sequence"/>
</dbReference>
<gene>
    <name evidence="2" type="ORF">NOO_LOCUS4361</name>
</gene>
<evidence type="ECO:0000313" key="4">
    <source>
        <dbReference type="WBParaSite" id="nOo.2.0.1.t04361-RA"/>
    </source>
</evidence>
<dbReference type="AlphaFoldDB" id="A0A182E8K5"/>
<evidence type="ECO:0000313" key="2">
    <source>
        <dbReference type="EMBL" id="VDK72730.1"/>
    </source>
</evidence>
<dbReference type="EMBL" id="UYRW01000971">
    <property type="protein sequence ID" value="VDK72730.1"/>
    <property type="molecule type" value="Genomic_DNA"/>
</dbReference>
<evidence type="ECO:0000313" key="3">
    <source>
        <dbReference type="Proteomes" id="UP000271087"/>
    </source>
</evidence>
<reference evidence="2 3" key="2">
    <citation type="submission" date="2018-08" db="EMBL/GenBank/DDBJ databases">
        <authorList>
            <person name="Laetsch R D."/>
            <person name="Stevens L."/>
            <person name="Kumar S."/>
            <person name="Blaxter L. M."/>
        </authorList>
    </citation>
    <scope>NUCLEOTIDE SEQUENCE [LARGE SCALE GENOMIC DNA]</scope>
</reference>
<dbReference type="OrthoDB" id="8862460at2759"/>
<reference evidence="4" key="1">
    <citation type="submission" date="2016-06" db="UniProtKB">
        <authorList>
            <consortium name="WormBaseParasite"/>
        </authorList>
    </citation>
    <scope>IDENTIFICATION</scope>
</reference>
<dbReference type="STRING" id="42157.A0A182E8K5"/>
<proteinExistence type="predicted"/>
<feature type="compositionally biased region" description="Polar residues" evidence="1">
    <location>
        <begin position="9"/>
        <end position="23"/>
    </location>
</feature>